<evidence type="ECO:0000259" key="7">
    <source>
        <dbReference type="SMART" id="SM00737"/>
    </source>
</evidence>
<dbReference type="GO" id="GO:0032934">
    <property type="term" value="F:sterol binding"/>
    <property type="evidence" value="ECO:0007669"/>
    <property type="project" value="InterPro"/>
</dbReference>
<evidence type="ECO:0000256" key="1">
    <source>
        <dbReference type="ARBA" id="ARBA00004613"/>
    </source>
</evidence>
<dbReference type="GO" id="GO:0005576">
    <property type="term" value="C:extracellular region"/>
    <property type="evidence" value="ECO:0007669"/>
    <property type="project" value="UniProtKB-SubCell"/>
</dbReference>
<evidence type="ECO:0000256" key="5">
    <source>
        <dbReference type="ARBA" id="ARBA00023157"/>
    </source>
</evidence>
<evidence type="ECO:0000313" key="8">
    <source>
        <dbReference type="EMBL" id="KAK3926258.1"/>
    </source>
</evidence>
<evidence type="ECO:0000256" key="6">
    <source>
        <dbReference type="SAM" id="MobiDB-lite"/>
    </source>
</evidence>
<comment type="subcellular location">
    <subcellularLocation>
        <location evidence="1">Secreted</location>
    </subcellularLocation>
</comment>
<name>A0AAE1HRZ7_9NEOP</name>
<dbReference type="EMBL" id="JAHWGI010001243">
    <property type="protein sequence ID" value="KAK3926258.1"/>
    <property type="molecule type" value="Genomic_DNA"/>
</dbReference>
<evidence type="ECO:0000313" key="9">
    <source>
        <dbReference type="Proteomes" id="UP001219518"/>
    </source>
</evidence>
<protein>
    <submittedName>
        <fullName evidence="8">NPC intracellular cholesterol transporter 2-like protein a</fullName>
    </submittedName>
</protein>
<dbReference type="SUPFAM" id="SSF81296">
    <property type="entry name" value="E set domains"/>
    <property type="match status" value="1"/>
</dbReference>
<proteinExistence type="inferred from homology"/>
<dbReference type="InterPro" id="IPR014756">
    <property type="entry name" value="Ig_E-set"/>
</dbReference>
<feature type="region of interest" description="Disordered" evidence="6">
    <location>
        <begin position="1"/>
        <end position="41"/>
    </location>
</feature>
<dbReference type="AlphaFoldDB" id="A0AAE1HRZ7"/>
<keyword evidence="5" id="KW-1015">Disulfide bond</keyword>
<feature type="compositionally biased region" description="Polar residues" evidence="6">
    <location>
        <begin position="1"/>
        <end position="18"/>
    </location>
</feature>
<feature type="domain" description="MD-2-related lipid-recognition" evidence="7">
    <location>
        <begin position="81"/>
        <end position="225"/>
    </location>
</feature>
<dbReference type="Gene3D" id="2.60.40.770">
    <property type="match status" value="1"/>
</dbReference>
<dbReference type="InterPro" id="IPR039670">
    <property type="entry name" value="NPC2-like"/>
</dbReference>
<sequence length="229" mass="24761">SSQSPRGKTTSPLTLSRSAHQERASQHRSQHRASTAPAPRQHRASIMNVLTASALAALGLALLLAAHAEAADAPALTPTEVEVCGVPAAKKRAAAGDDDEADLKDKEHISISNCLQPPCRLKRKTTIFAEFKFTPDKDVKTLKNEVNAKILGIPFPFLGVDNTNACGQIFNTDGSKAPCPLKGGTEYVYKNKFDILDIYPKVKVNVHWALVTQDNERVLCFNVPARIVG</sequence>
<dbReference type="FunFam" id="2.60.40.770:FF:000001">
    <property type="entry name" value="NPC intracellular cholesterol transporter 2"/>
    <property type="match status" value="1"/>
</dbReference>
<organism evidence="8 9">
    <name type="scientific">Frankliniella fusca</name>
    <dbReference type="NCBI Taxonomy" id="407009"/>
    <lineage>
        <taxon>Eukaryota</taxon>
        <taxon>Metazoa</taxon>
        <taxon>Ecdysozoa</taxon>
        <taxon>Arthropoda</taxon>
        <taxon>Hexapoda</taxon>
        <taxon>Insecta</taxon>
        <taxon>Pterygota</taxon>
        <taxon>Neoptera</taxon>
        <taxon>Paraneoptera</taxon>
        <taxon>Thysanoptera</taxon>
        <taxon>Terebrantia</taxon>
        <taxon>Thripoidea</taxon>
        <taxon>Thripidae</taxon>
        <taxon>Frankliniella</taxon>
    </lineage>
</organism>
<dbReference type="InterPro" id="IPR003172">
    <property type="entry name" value="ML_dom"/>
</dbReference>
<evidence type="ECO:0000256" key="3">
    <source>
        <dbReference type="ARBA" id="ARBA00022525"/>
    </source>
</evidence>
<dbReference type="Proteomes" id="UP001219518">
    <property type="component" value="Unassembled WGS sequence"/>
</dbReference>
<keyword evidence="4" id="KW-0732">Signal</keyword>
<reference evidence="8" key="2">
    <citation type="journal article" date="2023" name="BMC Genomics">
        <title>Pest status, molecular evolution, and epigenetic factors derived from the genome assembly of Frankliniella fusca, a thysanopteran phytovirus vector.</title>
        <authorList>
            <person name="Catto M.A."/>
            <person name="Labadie P.E."/>
            <person name="Jacobson A.L."/>
            <person name="Kennedy G.G."/>
            <person name="Srinivasan R."/>
            <person name="Hunt B.G."/>
        </authorList>
    </citation>
    <scope>NUCLEOTIDE SEQUENCE</scope>
    <source>
        <strain evidence="8">PL_HMW_Pooled</strain>
    </source>
</reference>
<dbReference type="Pfam" id="PF02221">
    <property type="entry name" value="E1_DerP2_DerF2"/>
    <property type="match status" value="1"/>
</dbReference>
<accession>A0AAE1HRZ7</accession>
<keyword evidence="3" id="KW-0964">Secreted</keyword>
<evidence type="ECO:0000256" key="4">
    <source>
        <dbReference type="ARBA" id="ARBA00022729"/>
    </source>
</evidence>
<dbReference type="CDD" id="cd00916">
    <property type="entry name" value="Npc2_like"/>
    <property type="match status" value="1"/>
</dbReference>
<evidence type="ECO:0000256" key="2">
    <source>
        <dbReference type="ARBA" id="ARBA00006370"/>
    </source>
</evidence>
<comment type="caution">
    <text evidence="8">The sequence shown here is derived from an EMBL/GenBank/DDBJ whole genome shotgun (WGS) entry which is preliminary data.</text>
</comment>
<dbReference type="PANTHER" id="PTHR11306">
    <property type="entry name" value="NIEMANN PICK TYPE C2 PROTEIN NPC2-RELATED"/>
    <property type="match status" value="1"/>
</dbReference>
<feature type="non-terminal residue" evidence="8">
    <location>
        <position position="1"/>
    </location>
</feature>
<gene>
    <name evidence="8" type="ORF">KUF71_014507</name>
</gene>
<reference evidence="8" key="1">
    <citation type="submission" date="2021-07" db="EMBL/GenBank/DDBJ databases">
        <authorList>
            <person name="Catto M.A."/>
            <person name="Jacobson A."/>
            <person name="Kennedy G."/>
            <person name="Labadie P."/>
            <person name="Hunt B.G."/>
            <person name="Srinivasan R."/>
        </authorList>
    </citation>
    <scope>NUCLEOTIDE SEQUENCE</scope>
    <source>
        <strain evidence="8">PL_HMW_Pooled</strain>
        <tissue evidence="8">Head</tissue>
    </source>
</reference>
<comment type="similarity">
    <text evidence="2">Belongs to the NPC2 family.</text>
</comment>
<dbReference type="PANTHER" id="PTHR11306:SF68">
    <property type="entry name" value="NPC INTRACELLULAR CHOLESTEROL TRANSPORTER 2"/>
    <property type="match status" value="1"/>
</dbReference>
<dbReference type="GO" id="GO:0032367">
    <property type="term" value="P:intracellular cholesterol transport"/>
    <property type="evidence" value="ECO:0007669"/>
    <property type="project" value="InterPro"/>
</dbReference>
<dbReference type="SMART" id="SM00737">
    <property type="entry name" value="ML"/>
    <property type="match status" value="1"/>
</dbReference>
<keyword evidence="9" id="KW-1185">Reference proteome</keyword>
<dbReference type="InterPro" id="IPR033916">
    <property type="entry name" value="ML_Npc2-like"/>
</dbReference>